<comment type="caution">
    <text evidence="2">The sequence shown here is derived from an EMBL/GenBank/DDBJ whole genome shotgun (WGS) entry which is preliminary data.</text>
</comment>
<protein>
    <submittedName>
        <fullName evidence="2">Uncharacterized protein</fullName>
    </submittedName>
</protein>
<evidence type="ECO:0000313" key="3">
    <source>
        <dbReference type="Proteomes" id="UP000680304"/>
    </source>
</evidence>
<keyword evidence="1" id="KW-0812">Transmembrane</keyword>
<dbReference type="EMBL" id="BOVJ01000102">
    <property type="protein sequence ID" value="GIQ64624.1"/>
    <property type="molecule type" value="Genomic_DNA"/>
</dbReference>
<proteinExistence type="predicted"/>
<keyword evidence="3" id="KW-1185">Reference proteome</keyword>
<keyword evidence="1" id="KW-0472">Membrane</keyword>
<sequence length="70" mass="8173">MEVDYEHSRLKAWHDIFPAYGSCGTAVYRFFLVPLFIGFYYSLTDWDGFSLSYDIVGLKTIVRFCKTSDL</sequence>
<dbReference type="Proteomes" id="UP000680304">
    <property type="component" value="Unassembled WGS sequence"/>
</dbReference>
<accession>A0ABQ4N9I3</accession>
<reference evidence="2 3" key="1">
    <citation type="submission" date="2021-04" db="EMBL/GenBank/DDBJ databases">
        <title>Draft genome sequence of Paenibacillus cisolokensis, LC2-13A.</title>
        <authorList>
            <person name="Uke A."/>
            <person name="Chhe C."/>
            <person name="Baramee S."/>
            <person name="Kosugi A."/>
        </authorList>
    </citation>
    <scope>NUCLEOTIDE SEQUENCE [LARGE SCALE GENOMIC DNA]</scope>
    <source>
        <strain evidence="2 3">LC2-13A</strain>
    </source>
</reference>
<feature type="transmembrane region" description="Helical" evidence="1">
    <location>
        <begin position="26"/>
        <end position="43"/>
    </location>
</feature>
<name>A0ABQ4N9I3_9BACL</name>
<evidence type="ECO:0000256" key="1">
    <source>
        <dbReference type="SAM" id="Phobius"/>
    </source>
</evidence>
<gene>
    <name evidence="2" type="ORF">PACILC2_31920</name>
</gene>
<evidence type="ECO:0000313" key="2">
    <source>
        <dbReference type="EMBL" id="GIQ64624.1"/>
    </source>
</evidence>
<organism evidence="2 3">
    <name type="scientific">Paenibacillus cisolokensis</name>
    <dbReference type="NCBI Taxonomy" id="1658519"/>
    <lineage>
        <taxon>Bacteria</taxon>
        <taxon>Bacillati</taxon>
        <taxon>Bacillota</taxon>
        <taxon>Bacilli</taxon>
        <taxon>Bacillales</taxon>
        <taxon>Paenibacillaceae</taxon>
        <taxon>Paenibacillus</taxon>
    </lineage>
</organism>
<keyword evidence="1" id="KW-1133">Transmembrane helix</keyword>